<dbReference type="Gene3D" id="3.40.630.30">
    <property type="match status" value="1"/>
</dbReference>
<organism evidence="3 4">
    <name type="scientific">Kribbella rubisoli</name>
    <dbReference type="NCBI Taxonomy" id="3075929"/>
    <lineage>
        <taxon>Bacteria</taxon>
        <taxon>Bacillati</taxon>
        <taxon>Actinomycetota</taxon>
        <taxon>Actinomycetes</taxon>
        <taxon>Propionibacteriales</taxon>
        <taxon>Kribbellaceae</taxon>
        <taxon>Kribbella</taxon>
    </lineage>
</organism>
<dbReference type="SUPFAM" id="SSF55729">
    <property type="entry name" value="Acyl-CoA N-acyltransferases (Nat)"/>
    <property type="match status" value="1"/>
</dbReference>
<feature type="region of interest" description="Disordered" evidence="1">
    <location>
        <begin position="101"/>
        <end position="123"/>
    </location>
</feature>
<dbReference type="InterPro" id="IPR016181">
    <property type="entry name" value="Acyl_CoA_acyltransferase"/>
</dbReference>
<feature type="domain" description="N-acetyltransferase" evidence="2">
    <location>
        <begin position="127"/>
        <end position="314"/>
    </location>
</feature>
<name>A0A4Q7X851_9ACTN</name>
<accession>A0A4Q7X851</accession>
<evidence type="ECO:0000313" key="4">
    <source>
        <dbReference type="Proteomes" id="UP000292027"/>
    </source>
</evidence>
<dbReference type="GO" id="GO:0016747">
    <property type="term" value="F:acyltransferase activity, transferring groups other than amino-acyl groups"/>
    <property type="evidence" value="ECO:0007669"/>
    <property type="project" value="InterPro"/>
</dbReference>
<proteinExistence type="predicted"/>
<reference evidence="3 4" key="1">
    <citation type="journal article" date="2015" name="Stand. Genomic Sci.">
        <title>Genomic Encyclopedia of Bacterial and Archaeal Type Strains, Phase III: the genomes of soil and plant-associated and newly described type strains.</title>
        <authorList>
            <person name="Whitman W.B."/>
            <person name="Woyke T."/>
            <person name="Klenk H.P."/>
            <person name="Zhou Y."/>
            <person name="Lilburn T.G."/>
            <person name="Beck B.J."/>
            <person name="De Vos P."/>
            <person name="Vandamme P."/>
            <person name="Eisen J.A."/>
            <person name="Garrity G."/>
            <person name="Hugenholtz P."/>
            <person name="Kyrpides N.C."/>
        </authorList>
    </citation>
    <scope>NUCLEOTIDE SEQUENCE [LARGE SCALE GENOMIC DNA]</scope>
    <source>
        <strain evidence="3 4">VKM Ac-2540</strain>
    </source>
</reference>
<evidence type="ECO:0000313" key="3">
    <source>
        <dbReference type="EMBL" id="RZU19267.1"/>
    </source>
</evidence>
<dbReference type="Proteomes" id="UP000292027">
    <property type="component" value="Unassembled WGS sequence"/>
</dbReference>
<dbReference type="Gene3D" id="2.40.30.100">
    <property type="entry name" value="AF2212/PG0164-like"/>
    <property type="match status" value="1"/>
</dbReference>
<dbReference type="Pfam" id="PF00583">
    <property type="entry name" value="Acetyltransf_1"/>
    <property type="match status" value="1"/>
</dbReference>
<sequence length="314" mass="34631">MEHEFSGEVIEWRGPAPYYFVPVPDEDVAALKAAASAAGHNSWGMLPIRARLGSTEWKTSLWSKDGGYLLPLKDGVRKPQGLDAGDTVDLQLTFEAPARKPMRRTTAKRVPVPRTPGSREPVTDEQLTIVPANEASWEDLQAVFGAGDPGRCWCQRFRMLPKESWDSEGPEELGARLRDQTACGDRKAQETSGLIAYLDGEPVGWCAVAPRADHPRLLRDFRVPWLGRNEDRTDPTVWAVTCFVTRAGYRRRGISRALARATVPFARARGAQAIEGYPDLVDGGSVGTLAMFTAAGFTEVSRPGNRRVVLRINF</sequence>
<keyword evidence="4" id="KW-1185">Reference proteome</keyword>
<dbReference type="SUPFAM" id="SSF141694">
    <property type="entry name" value="AF2212/PG0164-like"/>
    <property type="match status" value="1"/>
</dbReference>
<dbReference type="PROSITE" id="PS51186">
    <property type="entry name" value="GNAT"/>
    <property type="match status" value="1"/>
</dbReference>
<dbReference type="InterPro" id="IPR015018">
    <property type="entry name" value="DUF1905"/>
</dbReference>
<dbReference type="RefSeq" id="WP_198681503.1">
    <property type="nucleotide sequence ID" value="NZ_SHKR01000011.1"/>
</dbReference>
<dbReference type="CDD" id="cd04301">
    <property type="entry name" value="NAT_SF"/>
    <property type="match status" value="1"/>
</dbReference>
<dbReference type="Pfam" id="PF08922">
    <property type="entry name" value="DUF1905"/>
    <property type="match status" value="1"/>
</dbReference>
<dbReference type="InterPro" id="IPR037079">
    <property type="entry name" value="AF2212/PG0164-like_sf"/>
</dbReference>
<comment type="caution">
    <text evidence="3">The sequence shown here is derived from an EMBL/GenBank/DDBJ whole genome shotgun (WGS) entry which is preliminary data.</text>
</comment>
<dbReference type="EMBL" id="SHKR01000011">
    <property type="protein sequence ID" value="RZU19267.1"/>
    <property type="molecule type" value="Genomic_DNA"/>
</dbReference>
<dbReference type="AlphaFoldDB" id="A0A4Q7X851"/>
<dbReference type="InterPro" id="IPR000182">
    <property type="entry name" value="GNAT_dom"/>
</dbReference>
<protein>
    <submittedName>
        <fullName evidence="3">Acetyltransferase (GNAT) family protein</fullName>
    </submittedName>
</protein>
<evidence type="ECO:0000259" key="2">
    <source>
        <dbReference type="PROSITE" id="PS51186"/>
    </source>
</evidence>
<evidence type="ECO:0000256" key="1">
    <source>
        <dbReference type="SAM" id="MobiDB-lite"/>
    </source>
</evidence>
<gene>
    <name evidence="3" type="ORF">EV645_1478</name>
</gene>